<dbReference type="EMBL" id="KN832025">
    <property type="protein sequence ID" value="KIN97683.1"/>
    <property type="molecule type" value="Genomic_DNA"/>
</dbReference>
<dbReference type="HOGENOM" id="CLU_1917933_0_0_1"/>
<organism evidence="1 2">
    <name type="scientific">Pisolithus tinctorius Marx 270</name>
    <dbReference type="NCBI Taxonomy" id="870435"/>
    <lineage>
        <taxon>Eukaryota</taxon>
        <taxon>Fungi</taxon>
        <taxon>Dikarya</taxon>
        <taxon>Basidiomycota</taxon>
        <taxon>Agaricomycotina</taxon>
        <taxon>Agaricomycetes</taxon>
        <taxon>Agaricomycetidae</taxon>
        <taxon>Boletales</taxon>
        <taxon>Sclerodermatineae</taxon>
        <taxon>Pisolithaceae</taxon>
        <taxon>Pisolithus</taxon>
    </lineage>
</organism>
<dbReference type="InParanoid" id="A0A0C3NQU1"/>
<protein>
    <submittedName>
        <fullName evidence="1">Uncharacterized protein</fullName>
    </submittedName>
</protein>
<keyword evidence="2" id="KW-1185">Reference proteome</keyword>
<proteinExistence type="predicted"/>
<dbReference type="OrthoDB" id="3261690at2759"/>
<dbReference type="AlphaFoldDB" id="A0A0C3NQU1"/>
<sequence length="132" mass="15003">MQADELYANFQEDAATPRDKAYAAKQFYRFMLSGHTHKPDGEPGHITVNACDNLPNHRSYEVSHDYDSLIGISHGLPYSYHLELTPIPPFKYTLISDNHLKAKAYVDGRELNLPMHKIPNFYLGKVANQSVI</sequence>
<name>A0A0C3NQU1_PISTI</name>
<reference evidence="2" key="2">
    <citation type="submission" date="2015-01" db="EMBL/GenBank/DDBJ databases">
        <title>Evolutionary Origins and Diversification of the Mycorrhizal Mutualists.</title>
        <authorList>
            <consortium name="DOE Joint Genome Institute"/>
            <consortium name="Mycorrhizal Genomics Consortium"/>
            <person name="Kohler A."/>
            <person name="Kuo A."/>
            <person name="Nagy L.G."/>
            <person name="Floudas D."/>
            <person name="Copeland A."/>
            <person name="Barry K.W."/>
            <person name="Cichocki N."/>
            <person name="Veneault-Fourrey C."/>
            <person name="LaButti K."/>
            <person name="Lindquist E.A."/>
            <person name="Lipzen A."/>
            <person name="Lundell T."/>
            <person name="Morin E."/>
            <person name="Murat C."/>
            <person name="Riley R."/>
            <person name="Ohm R."/>
            <person name="Sun H."/>
            <person name="Tunlid A."/>
            <person name="Henrissat B."/>
            <person name="Grigoriev I.V."/>
            <person name="Hibbett D.S."/>
            <person name="Martin F."/>
        </authorList>
    </citation>
    <scope>NUCLEOTIDE SEQUENCE [LARGE SCALE GENOMIC DNA]</scope>
    <source>
        <strain evidence="2">Marx 270</strain>
    </source>
</reference>
<evidence type="ECO:0000313" key="1">
    <source>
        <dbReference type="EMBL" id="KIN97683.1"/>
    </source>
</evidence>
<dbReference type="Proteomes" id="UP000054217">
    <property type="component" value="Unassembled WGS sequence"/>
</dbReference>
<evidence type="ECO:0000313" key="2">
    <source>
        <dbReference type="Proteomes" id="UP000054217"/>
    </source>
</evidence>
<accession>A0A0C3NQU1</accession>
<gene>
    <name evidence="1" type="ORF">M404DRAFT_32023</name>
</gene>
<reference evidence="1 2" key="1">
    <citation type="submission" date="2014-04" db="EMBL/GenBank/DDBJ databases">
        <authorList>
            <consortium name="DOE Joint Genome Institute"/>
            <person name="Kuo A."/>
            <person name="Kohler A."/>
            <person name="Costa M.D."/>
            <person name="Nagy L.G."/>
            <person name="Floudas D."/>
            <person name="Copeland A."/>
            <person name="Barry K.W."/>
            <person name="Cichocki N."/>
            <person name="Veneault-Fourrey C."/>
            <person name="LaButti K."/>
            <person name="Lindquist E.A."/>
            <person name="Lipzen A."/>
            <person name="Lundell T."/>
            <person name="Morin E."/>
            <person name="Murat C."/>
            <person name="Sun H."/>
            <person name="Tunlid A."/>
            <person name="Henrissat B."/>
            <person name="Grigoriev I.V."/>
            <person name="Hibbett D.S."/>
            <person name="Martin F."/>
            <person name="Nordberg H.P."/>
            <person name="Cantor M.N."/>
            <person name="Hua S.X."/>
        </authorList>
    </citation>
    <scope>NUCLEOTIDE SEQUENCE [LARGE SCALE GENOMIC DNA]</scope>
    <source>
        <strain evidence="1 2">Marx 270</strain>
    </source>
</reference>